<feature type="domain" description="Transposase IS30-like HTH" evidence="2">
    <location>
        <begin position="7"/>
        <end position="42"/>
    </location>
</feature>
<reference evidence="4" key="1">
    <citation type="journal article" date="2019" name="Int. J. Syst. Evol. Microbiol.">
        <title>The Global Catalogue of Microorganisms (GCM) 10K type strain sequencing project: providing services to taxonomists for standard genome sequencing and annotation.</title>
        <authorList>
            <consortium name="The Broad Institute Genomics Platform"/>
            <consortium name="The Broad Institute Genome Sequencing Center for Infectious Disease"/>
            <person name="Wu L."/>
            <person name="Ma J."/>
        </authorList>
    </citation>
    <scope>NUCLEOTIDE SEQUENCE [LARGE SCALE GENOMIC DNA]</scope>
    <source>
        <strain evidence="4">JCM 17440</strain>
    </source>
</reference>
<sequence length="80" mass="8578">MAGPPVTQREREQTRAMRAEGMSRNAIAREISRSVDTVSRHCEDMGLSLDRDAIAAATQAASIKAKARMVSSASSGNVCR</sequence>
<organism evidence="3 4">
    <name type="scientific">Actinomadura meridiana</name>
    <dbReference type="NCBI Taxonomy" id="559626"/>
    <lineage>
        <taxon>Bacteria</taxon>
        <taxon>Bacillati</taxon>
        <taxon>Actinomycetota</taxon>
        <taxon>Actinomycetes</taxon>
        <taxon>Streptosporangiales</taxon>
        <taxon>Thermomonosporaceae</taxon>
        <taxon>Actinomadura</taxon>
    </lineage>
</organism>
<evidence type="ECO:0000259" key="2">
    <source>
        <dbReference type="Pfam" id="PF13936"/>
    </source>
</evidence>
<dbReference type="InterPro" id="IPR016032">
    <property type="entry name" value="Sig_transdc_resp-reg_C-effctor"/>
</dbReference>
<evidence type="ECO:0000313" key="4">
    <source>
        <dbReference type="Proteomes" id="UP001501710"/>
    </source>
</evidence>
<dbReference type="EMBL" id="BAABAS010000018">
    <property type="protein sequence ID" value="GAA4237635.1"/>
    <property type="molecule type" value="Genomic_DNA"/>
</dbReference>
<gene>
    <name evidence="3" type="ORF">GCM10022254_50280</name>
</gene>
<keyword evidence="4" id="KW-1185">Reference proteome</keyword>
<comment type="caution">
    <text evidence="3">The sequence shown here is derived from an EMBL/GenBank/DDBJ whole genome shotgun (WGS) entry which is preliminary data.</text>
</comment>
<feature type="compositionally biased region" description="Basic and acidic residues" evidence="1">
    <location>
        <begin position="8"/>
        <end position="18"/>
    </location>
</feature>
<dbReference type="Proteomes" id="UP001501710">
    <property type="component" value="Unassembled WGS sequence"/>
</dbReference>
<dbReference type="InterPro" id="IPR025246">
    <property type="entry name" value="IS30-like_HTH"/>
</dbReference>
<dbReference type="RefSeq" id="WP_425548977.1">
    <property type="nucleotide sequence ID" value="NZ_BAABAS010000018.1"/>
</dbReference>
<proteinExistence type="predicted"/>
<dbReference type="Gene3D" id="1.10.10.60">
    <property type="entry name" value="Homeodomain-like"/>
    <property type="match status" value="1"/>
</dbReference>
<name>A0ABP8CCT8_9ACTN</name>
<feature type="region of interest" description="Disordered" evidence="1">
    <location>
        <begin position="1"/>
        <end position="22"/>
    </location>
</feature>
<protein>
    <recommendedName>
        <fullName evidence="2">Transposase IS30-like HTH domain-containing protein</fullName>
    </recommendedName>
</protein>
<dbReference type="SUPFAM" id="SSF46894">
    <property type="entry name" value="C-terminal effector domain of the bipartite response regulators"/>
    <property type="match status" value="1"/>
</dbReference>
<evidence type="ECO:0000313" key="3">
    <source>
        <dbReference type="EMBL" id="GAA4237635.1"/>
    </source>
</evidence>
<dbReference type="Pfam" id="PF13936">
    <property type="entry name" value="HTH_38"/>
    <property type="match status" value="1"/>
</dbReference>
<accession>A0ABP8CCT8</accession>
<evidence type="ECO:0000256" key="1">
    <source>
        <dbReference type="SAM" id="MobiDB-lite"/>
    </source>
</evidence>